<proteinExistence type="predicted"/>
<dbReference type="EMBL" id="JANPWB010000008">
    <property type="protein sequence ID" value="KAJ1160166.1"/>
    <property type="molecule type" value="Genomic_DNA"/>
</dbReference>
<feature type="region of interest" description="Disordered" evidence="1">
    <location>
        <begin position="95"/>
        <end position="156"/>
    </location>
</feature>
<feature type="region of interest" description="Disordered" evidence="1">
    <location>
        <begin position="45"/>
        <end position="67"/>
    </location>
</feature>
<protein>
    <submittedName>
        <fullName evidence="2">Uncharacterized protein</fullName>
    </submittedName>
</protein>
<evidence type="ECO:0000313" key="2">
    <source>
        <dbReference type="EMBL" id="KAJ1160166.1"/>
    </source>
</evidence>
<comment type="caution">
    <text evidence="2">The sequence shown here is derived from an EMBL/GenBank/DDBJ whole genome shotgun (WGS) entry which is preliminary data.</text>
</comment>
<gene>
    <name evidence="2" type="ORF">NDU88_000668</name>
</gene>
<feature type="compositionally biased region" description="Basic and acidic residues" evidence="1">
    <location>
        <begin position="51"/>
        <end position="67"/>
    </location>
</feature>
<organism evidence="2 3">
    <name type="scientific">Pleurodeles waltl</name>
    <name type="common">Iberian ribbed newt</name>
    <dbReference type="NCBI Taxonomy" id="8319"/>
    <lineage>
        <taxon>Eukaryota</taxon>
        <taxon>Metazoa</taxon>
        <taxon>Chordata</taxon>
        <taxon>Craniata</taxon>
        <taxon>Vertebrata</taxon>
        <taxon>Euteleostomi</taxon>
        <taxon>Amphibia</taxon>
        <taxon>Batrachia</taxon>
        <taxon>Caudata</taxon>
        <taxon>Salamandroidea</taxon>
        <taxon>Salamandridae</taxon>
        <taxon>Pleurodelinae</taxon>
        <taxon>Pleurodeles</taxon>
    </lineage>
</organism>
<keyword evidence="3" id="KW-1185">Reference proteome</keyword>
<sequence length="316" mass="35049">MREAKHQSAAVWRTVVRARAAGKDVVVSSPSLDCTTTGVRECGPTTYGSDTTHDQEHQTESLEIGQKGERAPRIFASLKQNPAACPGRWRVPRCKRRQKSCKTPSPGPASPATRKKSSRRAAATRYLPLPPWGNTRSSARVRPTPPATRKEKRPACCRDQVPACSLPLWKHALLSASAANTHQHALPKRERGRHQEGAPPQQRGRKRQPVCGHDKGTRPRLLPARKRAAQRKCDRRSKNTRCSSTSAVQHQGKCPTPPGATQRKKKNTHTPGFPRLCPAGGKKQKKNCKDIARPQQPAIKKKKRESISIHTNKKKK</sequence>
<dbReference type="Proteomes" id="UP001066276">
    <property type="component" value="Chromosome 4_2"/>
</dbReference>
<evidence type="ECO:0000313" key="3">
    <source>
        <dbReference type="Proteomes" id="UP001066276"/>
    </source>
</evidence>
<accession>A0AAV7S8G2</accession>
<dbReference type="AlphaFoldDB" id="A0AAV7S8G2"/>
<feature type="region of interest" description="Disordered" evidence="1">
    <location>
        <begin position="179"/>
        <end position="316"/>
    </location>
</feature>
<feature type="compositionally biased region" description="Basic residues" evidence="1">
    <location>
        <begin position="223"/>
        <end position="239"/>
    </location>
</feature>
<feature type="compositionally biased region" description="Polar residues" evidence="1">
    <location>
        <begin position="240"/>
        <end position="249"/>
    </location>
</feature>
<reference evidence="2" key="1">
    <citation type="journal article" date="2022" name="bioRxiv">
        <title>Sequencing and chromosome-scale assembly of the giantPleurodeles waltlgenome.</title>
        <authorList>
            <person name="Brown T."/>
            <person name="Elewa A."/>
            <person name="Iarovenko S."/>
            <person name="Subramanian E."/>
            <person name="Araus A.J."/>
            <person name="Petzold A."/>
            <person name="Susuki M."/>
            <person name="Suzuki K.-i.T."/>
            <person name="Hayashi T."/>
            <person name="Toyoda A."/>
            <person name="Oliveira C."/>
            <person name="Osipova E."/>
            <person name="Leigh N.D."/>
            <person name="Simon A."/>
            <person name="Yun M.H."/>
        </authorList>
    </citation>
    <scope>NUCLEOTIDE SEQUENCE</scope>
    <source>
        <strain evidence="2">20211129_DDA</strain>
        <tissue evidence="2">Liver</tissue>
    </source>
</reference>
<feature type="compositionally biased region" description="Basic and acidic residues" evidence="1">
    <location>
        <begin position="187"/>
        <end position="196"/>
    </location>
</feature>
<name>A0AAV7S8G2_PLEWA</name>
<evidence type="ECO:0000256" key="1">
    <source>
        <dbReference type="SAM" id="MobiDB-lite"/>
    </source>
</evidence>